<feature type="compositionally biased region" description="Basic and acidic residues" evidence="1">
    <location>
        <begin position="72"/>
        <end position="85"/>
    </location>
</feature>
<sequence length="258" mass="29019">MHSIRYIFAIFLGSWLLGISVGWVLPSTPSRSVIAAQQWQTPSCLFSTTKTSNDEKEKASEKVNDDTTTSKSDSEATSSKKDSEVTPKAVSSEADDDEEDDDDEFEFIEYDDLTEADFLGSEWMVGTCWDSNNNQIKETWVRLAVKGDKNLAVWGDNSEGTWSLDAASQFLAISKNFIWGKQIWAGVVDDYYFVQGTVRGWTYLTPASVLGQWQGKRLGVDPEEAGTAPWFLLEEDDEDNKEEKADDDEEEEQPESKE</sequence>
<dbReference type="AlphaFoldDB" id="A0A9N8HJ34"/>
<dbReference type="Proteomes" id="UP001153069">
    <property type="component" value="Unassembled WGS sequence"/>
</dbReference>
<feature type="region of interest" description="Disordered" evidence="1">
    <location>
        <begin position="46"/>
        <end position="102"/>
    </location>
</feature>
<organism evidence="2 3">
    <name type="scientific">Seminavis robusta</name>
    <dbReference type="NCBI Taxonomy" id="568900"/>
    <lineage>
        <taxon>Eukaryota</taxon>
        <taxon>Sar</taxon>
        <taxon>Stramenopiles</taxon>
        <taxon>Ochrophyta</taxon>
        <taxon>Bacillariophyta</taxon>
        <taxon>Bacillariophyceae</taxon>
        <taxon>Bacillariophycidae</taxon>
        <taxon>Naviculales</taxon>
        <taxon>Naviculaceae</taxon>
        <taxon>Seminavis</taxon>
    </lineage>
</organism>
<evidence type="ECO:0000256" key="1">
    <source>
        <dbReference type="SAM" id="MobiDB-lite"/>
    </source>
</evidence>
<dbReference type="EMBL" id="CAICTM010000664">
    <property type="protein sequence ID" value="CAB9514632.1"/>
    <property type="molecule type" value="Genomic_DNA"/>
</dbReference>
<keyword evidence="3" id="KW-1185">Reference proteome</keyword>
<evidence type="ECO:0000313" key="3">
    <source>
        <dbReference type="Proteomes" id="UP001153069"/>
    </source>
</evidence>
<feature type="compositionally biased region" description="Acidic residues" evidence="1">
    <location>
        <begin position="93"/>
        <end position="102"/>
    </location>
</feature>
<dbReference type="OrthoDB" id="41695at2759"/>
<comment type="caution">
    <text evidence="2">The sequence shown here is derived from an EMBL/GenBank/DDBJ whole genome shotgun (WGS) entry which is preliminary data.</text>
</comment>
<protein>
    <submittedName>
        <fullName evidence="2">Uncharacterized protein</fullName>
    </submittedName>
</protein>
<feature type="region of interest" description="Disordered" evidence="1">
    <location>
        <begin position="228"/>
        <end position="258"/>
    </location>
</feature>
<reference evidence="2" key="1">
    <citation type="submission" date="2020-06" db="EMBL/GenBank/DDBJ databases">
        <authorList>
            <consortium name="Plant Systems Biology data submission"/>
        </authorList>
    </citation>
    <scope>NUCLEOTIDE SEQUENCE</scope>
    <source>
        <strain evidence="2">D6</strain>
    </source>
</reference>
<proteinExistence type="predicted"/>
<feature type="compositionally biased region" description="Acidic residues" evidence="1">
    <location>
        <begin position="233"/>
        <end position="258"/>
    </location>
</feature>
<gene>
    <name evidence="2" type="ORF">SEMRO_665_G183850.1</name>
</gene>
<evidence type="ECO:0000313" key="2">
    <source>
        <dbReference type="EMBL" id="CAB9514632.1"/>
    </source>
</evidence>
<accession>A0A9N8HJ34</accession>
<feature type="compositionally biased region" description="Basic and acidic residues" evidence="1">
    <location>
        <begin position="52"/>
        <end position="65"/>
    </location>
</feature>
<name>A0A9N8HJ34_9STRA</name>